<reference evidence="2" key="1">
    <citation type="submission" date="2020-05" db="EMBL/GenBank/DDBJ databases">
        <authorList>
            <person name="Chiriac C."/>
            <person name="Salcher M."/>
            <person name="Ghai R."/>
            <person name="Kavagutti S V."/>
        </authorList>
    </citation>
    <scope>NUCLEOTIDE SEQUENCE</scope>
</reference>
<dbReference type="EMBL" id="CAFABE010000054">
    <property type="protein sequence ID" value="CAB4830834.1"/>
    <property type="molecule type" value="Genomic_DNA"/>
</dbReference>
<organism evidence="2">
    <name type="scientific">freshwater metagenome</name>
    <dbReference type="NCBI Taxonomy" id="449393"/>
    <lineage>
        <taxon>unclassified sequences</taxon>
        <taxon>metagenomes</taxon>
        <taxon>ecological metagenomes</taxon>
    </lineage>
</organism>
<protein>
    <submittedName>
        <fullName evidence="2">Unannotated protein</fullName>
    </submittedName>
</protein>
<proteinExistence type="predicted"/>
<dbReference type="AlphaFoldDB" id="A0A6J7ADE3"/>
<evidence type="ECO:0000256" key="1">
    <source>
        <dbReference type="SAM" id="MobiDB-lite"/>
    </source>
</evidence>
<gene>
    <name evidence="2" type="ORF">UFOPK3164_01156</name>
</gene>
<name>A0A6J7ADE3_9ZZZZ</name>
<accession>A0A6J7ADE3</accession>
<evidence type="ECO:0000313" key="2">
    <source>
        <dbReference type="EMBL" id="CAB4830834.1"/>
    </source>
</evidence>
<sequence length="180" mass="19158">MVRTLSFKERSGIAAERSVLPARSPYPLIQPWTWVTPAETAASEFATATPASLWQWIPSDVEVIDSRTCATVCVISPGSDPPFVSQSTRHSAPACSAAPKTRSANSGFSRKPSKKCSPSRNTLLSFFVKNSTESETIATASSSDVLSASSTWRSQVLATMHTTSVSASTRARNTSSLSVA</sequence>
<feature type="region of interest" description="Disordered" evidence="1">
    <location>
        <begin position="82"/>
        <end position="119"/>
    </location>
</feature>